<dbReference type="SUPFAM" id="SSF51430">
    <property type="entry name" value="NAD(P)-linked oxidoreductase"/>
    <property type="match status" value="1"/>
</dbReference>
<gene>
    <name evidence="3" type="primary">gpr_7</name>
    <name evidence="3" type="ORF">GALL_241840</name>
</gene>
<dbReference type="PANTHER" id="PTHR43364:SF18">
    <property type="entry name" value="OXIDOREDUCTASE"/>
    <property type="match status" value="1"/>
</dbReference>
<accession>A0A1J5RCS3</accession>
<dbReference type="AlphaFoldDB" id="A0A1J5RCS3"/>
<comment type="caution">
    <text evidence="3">The sequence shown here is derived from an EMBL/GenBank/DDBJ whole genome shotgun (WGS) entry which is preliminary data.</text>
</comment>
<reference evidence="3" key="1">
    <citation type="submission" date="2016-10" db="EMBL/GenBank/DDBJ databases">
        <title>Sequence of Gallionella enrichment culture.</title>
        <authorList>
            <person name="Poehlein A."/>
            <person name="Muehling M."/>
            <person name="Daniel R."/>
        </authorList>
    </citation>
    <scope>NUCLEOTIDE SEQUENCE</scope>
</reference>
<dbReference type="Gene3D" id="3.20.20.100">
    <property type="entry name" value="NADP-dependent oxidoreductase domain"/>
    <property type="match status" value="1"/>
</dbReference>
<evidence type="ECO:0000259" key="2">
    <source>
        <dbReference type="Pfam" id="PF00248"/>
    </source>
</evidence>
<dbReference type="InterPro" id="IPR036812">
    <property type="entry name" value="NAD(P)_OxRdtase_dom_sf"/>
</dbReference>
<evidence type="ECO:0000313" key="3">
    <source>
        <dbReference type="EMBL" id="OIQ93896.1"/>
    </source>
</evidence>
<dbReference type="Pfam" id="PF00248">
    <property type="entry name" value="Aldo_ket_red"/>
    <property type="match status" value="1"/>
</dbReference>
<evidence type="ECO:0000256" key="1">
    <source>
        <dbReference type="ARBA" id="ARBA00023002"/>
    </source>
</evidence>
<keyword evidence="1 3" id="KW-0560">Oxidoreductase</keyword>
<dbReference type="EC" id="1.1.1.-" evidence="3"/>
<name>A0A1J5RCS3_9ZZZZ</name>
<dbReference type="CDD" id="cd19091">
    <property type="entry name" value="AKR_PsAKR"/>
    <property type="match status" value="1"/>
</dbReference>
<protein>
    <submittedName>
        <fullName evidence="3">L-glyceraldehyde 3-phosphate reductase</fullName>
        <ecNumber evidence="3">1.1.1.-</ecNumber>
    </submittedName>
</protein>
<dbReference type="GO" id="GO:0016491">
    <property type="term" value="F:oxidoreductase activity"/>
    <property type="evidence" value="ECO:0007669"/>
    <property type="project" value="UniProtKB-KW"/>
</dbReference>
<dbReference type="GO" id="GO:0005829">
    <property type="term" value="C:cytosol"/>
    <property type="evidence" value="ECO:0007669"/>
    <property type="project" value="UniProtKB-ARBA"/>
</dbReference>
<proteinExistence type="predicted"/>
<feature type="domain" description="NADP-dependent oxidoreductase" evidence="2">
    <location>
        <begin position="15"/>
        <end position="318"/>
    </location>
</feature>
<dbReference type="FunFam" id="3.20.20.100:FF:000004">
    <property type="entry name" value="Oxidoreductase, aldo/keto reductase"/>
    <property type="match status" value="1"/>
</dbReference>
<dbReference type="PANTHER" id="PTHR43364">
    <property type="entry name" value="NADH-SPECIFIC METHYLGLYOXAL REDUCTASE-RELATED"/>
    <property type="match status" value="1"/>
</dbReference>
<sequence>MHYRPLGKTGLYVSELCLGTMTFGGRGAVWSQIGHLQQPEVDALVARALAAGVNFIDTADVYSEGLAEQLLGQALKNLGVRRDDVVIATKGFGDTGSGANARGLSRYHLRHALQHSLRRLQLDHVDLYQVHGFDPATPIEQTVRALDELVRDGLVRYVGVSNWAAWQIVRALGIAERLGLESFASLQAYYTLAGRDVEREIVPMLRSEGLGLLVWSPLAGGFLSGKYDGGGAHDGARRATFDFPPLQRERAQACVDALRPIAQARGVSPARIALAWLLHQPAVSSVIIGAKRIEQLDDNLAASGVRLDAAELEALDRVSALPSEYPGWMIERQGAVRRGQMAAAPELTRK</sequence>
<dbReference type="EMBL" id="MLJW01000198">
    <property type="protein sequence ID" value="OIQ93896.1"/>
    <property type="molecule type" value="Genomic_DNA"/>
</dbReference>
<dbReference type="InterPro" id="IPR023210">
    <property type="entry name" value="NADP_OxRdtase_dom"/>
</dbReference>
<organism evidence="3">
    <name type="scientific">mine drainage metagenome</name>
    <dbReference type="NCBI Taxonomy" id="410659"/>
    <lineage>
        <taxon>unclassified sequences</taxon>
        <taxon>metagenomes</taxon>
        <taxon>ecological metagenomes</taxon>
    </lineage>
</organism>
<dbReference type="InterPro" id="IPR050523">
    <property type="entry name" value="AKR_Detox_Biosynth"/>
</dbReference>